<name>A0A1F4V7S6_UNCKA</name>
<proteinExistence type="predicted"/>
<gene>
    <name evidence="2" type="ORF">A3D91_02270</name>
</gene>
<evidence type="ECO:0000313" key="2">
    <source>
        <dbReference type="EMBL" id="OGC53226.1"/>
    </source>
</evidence>
<comment type="caution">
    <text evidence="2">The sequence shown here is derived from an EMBL/GenBank/DDBJ whole genome shotgun (WGS) entry which is preliminary data.</text>
</comment>
<accession>A0A1F4V7S6</accession>
<dbReference type="STRING" id="1802620.A3D91_02270"/>
<protein>
    <submittedName>
        <fullName evidence="2">Uncharacterized protein</fullName>
    </submittedName>
</protein>
<evidence type="ECO:0000313" key="3">
    <source>
        <dbReference type="Proteomes" id="UP000178127"/>
    </source>
</evidence>
<dbReference type="Proteomes" id="UP000178127">
    <property type="component" value="Unassembled WGS sequence"/>
</dbReference>
<organism evidence="2 3">
    <name type="scientific">candidate division WWE3 bacterium RIFCSPHIGHO2_02_FULL_38_14</name>
    <dbReference type="NCBI Taxonomy" id="1802620"/>
    <lineage>
        <taxon>Bacteria</taxon>
        <taxon>Katanobacteria</taxon>
    </lineage>
</organism>
<evidence type="ECO:0000256" key="1">
    <source>
        <dbReference type="SAM" id="MobiDB-lite"/>
    </source>
</evidence>
<dbReference type="EMBL" id="MEVD01000015">
    <property type="protein sequence ID" value="OGC53226.1"/>
    <property type="molecule type" value="Genomic_DNA"/>
</dbReference>
<feature type="region of interest" description="Disordered" evidence="1">
    <location>
        <begin position="1"/>
        <end position="55"/>
    </location>
</feature>
<reference evidence="2 3" key="1">
    <citation type="journal article" date="2016" name="Nat. Commun.">
        <title>Thousands of microbial genomes shed light on interconnected biogeochemical processes in an aquifer system.</title>
        <authorList>
            <person name="Anantharaman K."/>
            <person name="Brown C.T."/>
            <person name="Hug L.A."/>
            <person name="Sharon I."/>
            <person name="Castelle C.J."/>
            <person name="Probst A.J."/>
            <person name="Thomas B.C."/>
            <person name="Singh A."/>
            <person name="Wilkins M.J."/>
            <person name="Karaoz U."/>
            <person name="Brodie E.L."/>
            <person name="Williams K.H."/>
            <person name="Hubbard S.S."/>
            <person name="Banfield J.F."/>
        </authorList>
    </citation>
    <scope>NUCLEOTIDE SEQUENCE [LARGE SCALE GENOMIC DNA]</scope>
</reference>
<feature type="compositionally biased region" description="Polar residues" evidence="1">
    <location>
        <begin position="22"/>
        <end position="32"/>
    </location>
</feature>
<dbReference type="AlphaFoldDB" id="A0A1F4V7S6"/>
<sequence>MSDEDNFTISSEPTEVAGVSPESKNSQDSGNIKNGEGASLEPNKRIKGKEMSGNNETLKNIESQNVTALHDLSILLEQATANGQNLEEVLDQIIGVGFSKN</sequence>